<dbReference type="GeneID" id="64602065"/>
<feature type="transmembrane region" description="Helical" evidence="1">
    <location>
        <begin position="135"/>
        <end position="161"/>
    </location>
</feature>
<name>A0A9P7DLY5_9AGAM</name>
<dbReference type="Proteomes" id="UP000719766">
    <property type="component" value="Unassembled WGS sequence"/>
</dbReference>
<dbReference type="OrthoDB" id="2661932at2759"/>
<gene>
    <name evidence="3" type="ORF">HD556DRAFT_1463708</name>
</gene>
<organism evidence="3 4">
    <name type="scientific">Suillus plorans</name>
    <dbReference type="NCBI Taxonomy" id="116603"/>
    <lineage>
        <taxon>Eukaryota</taxon>
        <taxon>Fungi</taxon>
        <taxon>Dikarya</taxon>
        <taxon>Basidiomycota</taxon>
        <taxon>Agaricomycotina</taxon>
        <taxon>Agaricomycetes</taxon>
        <taxon>Agaricomycetidae</taxon>
        <taxon>Boletales</taxon>
        <taxon>Suillineae</taxon>
        <taxon>Suillaceae</taxon>
        <taxon>Suillus</taxon>
    </lineage>
</organism>
<protein>
    <recommendedName>
        <fullName evidence="2">DUF6533 domain-containing protein</fullName>
    </recommendedName>
</protein>
<dbReference type="InterPro" id="IPR045340">
    <property type="entry name" value="DUF6533"/>
</dbReference>
<feature type="domain" description="DUF6533" evidence="2">
    <location>
        <begin position="22"/>
        <end position="67"/>
    </location>
</feature>
<dbReference type="RefSeq" id="XP_041162963.1">
    <property type="nucleotide sequence ID" value="XM_041308301.1"/>
</dbReference>
<keyword evidence="1" id="KW-0472">Membrane</keyword>
<evidence type="ECO:0000256" key="1">
    <source>
        <dbReference type="SAM" id="Phobius"/>
    </source>
</evidence>
<evidence type="ECO:0000259" key="2">
    <source>
        <dbReference type="Pfam" id="PF20151"/>
    </source>
</evidence>
<dbReference type="AlphaFoldDB" id="A0A9P7DLY5"/>
<accession>A0A9P7DLY5</accession>
<proteinExistence type="predicted"/>
<dbReference type="EMBL" id="JABBWE010000014">
    <property type="protein sequence ID" value="KAG1798152.1"/>
    <property type="molecule type" value="Genomic_DNA"/>
</dbReference>
<evidence type="ECO:0000313" key="4">
    <source>
        <dbReference type="Proteomes" id="UP000719766"/>
    </source>
</evidence>
<feature type="transmembrane region" description="Helical" evidence="1">
    <location>
        <begin position="188"/>
        <end position="210"/>
    </location>
</feature>
<dbReference type="Pfam" id="PF20151">
    <property type="entry name" value="DUF6533"/>
    <property type="match status" value="1"/>
</dbReference>
<keyword evidence="1" id="KW-0812">Transmembrane</keyword>
<feature type="transmembrane region" description="Helical" evidence="1">
    <location>
        <begin position="19"/>
        <end position="36"/>
    </location>
</feature>
<comment type="caution">
    <text evidence="3">The sequence shown here is derived from an EMBL/GenBank/DDBJ whole genome shotgun (WGS) entry which is preliminary data.</text>
</comment>
<feature type="transmembrane region" description="Helical" evidence="1">
    <location>
        <begin position="222"/>
        <end position="241"/>
    </location>
</feature>
<keyword evidence="1" id="KW-1133">Transmembrane helix</keyword>
<keyword evidence="4" id="KW-1185">Reference proteome</keyword>
<feature type="transmembrane region" description="Helical" evidence="1">
    <location>
        <begin position="87"/>
        <end position="115"/>
    </location>
</feature>
<reference evidence="3" key="1">
    <citation type="journal article" date="2020" name="New Phytol.">
        <title>Comparative genomics reveals dynamic genome evolution in host specialist ectomycorrhizal fungi.</title>
        <authorList>
            <person name="Lofgren L.A."/>
            <person name="Nguyen N.H."/>
            <person name="Vilgalys R."/>
            <person name="Ruytinx J."/>
            <person name="Liao H.L."/>
            <person name="Branco S."/>
            <person name="Kuo A."/>
            <person name="LaButti K."/>
            <person name="Lipzen A."/>
            <person name="Andreopoulos W."/>
            <person name="Pangilinan J."/>
            <person name="Riley R."/>
            <person name="Hundley H."/>
            <person name="Na H."/>
            <person name="Barry K."/>
            <person name="Grigoriev I.V."/>
            <person name="Stajich J.E."/>
            <person name="Kennedy P.G."/>
        </authorList>
    </citation>
    <scope>NUCLEOTIDE SEQUENCE</scope>
    <source>
        <strain evidence="3">S12</strain>
    </source>
</reference>
<evidence type="ECO:0000313" key="3">
    <source>
        <dbReference type="EMBL" id="KAG1798152.1"/>
    </source>
</evidence>
<feature type="transmembrane region" description="Helical" evidence="1">
    <location>
        <begin position="56"/>
        <end position="75"/>
    </location>
</feature>
<sequence length="277" mass="31460">MTIVSNDPAWWSAINGYRLVSYFEVAAFVTVMYDWALTFGQEVELIWRQRWSLMTVLYLGARYLGLLYAAVNTLIDVPTISLTDTKILLFLTVTFLAVNTFDAVVAVMTTMYTSGEELILSGTYQCRIDYAEDTLFLYLLTWILATMWEVLALCLAVWIVVKHFHELRQHSAGGIIENCFMVLIKTHVVYFVSFVTVSCFYFILAFSPIFTDNLLDAEIISGYVQILEVVQMFVLGPRLILCIRAYYAKLVADSDAATVTTSIAFQERMHILTISGV</sequence>